<feature type="chain" id="PRO_5016665906" evidence="1">
    <location>
        <begin position="22"/>
        <end position="134"/>
    </location>
</feature>
<organism evidence="2 3">
    <name type="scientific">Botryotinia fuckeliana (strain B05.10)</name>
    <name type="common">Noble rot fungus</name>
    <name type="synonym">Botrytis cinerea</name>
    <dbReference type="NCBI Taxonomy" id="332648"/>
    <lineage>
        <taxon>Eukaryota</taxon>
        <taxon>Fungi</taxon>
        <taxon>Dikarya</taxon>
        <taxon>Ascomycota</taxon>
        <taxon>Pezizomycotina</taxon>
        <taxon>Leotiomycetes</taxon>
        <taxon>Helotiales</taxon>
        <taxon>Sclerotiniaceae</taxon>
        <taxon>Botrytis</taxon>
    </lineage>
</organism>
<accession>A0A384K595</accession>
<gene>
    <name evidence="2" type="ORF">BCIN_15g04850</name>
</gene>
<dbReference type="OrthoDB" id="3543146at2759"/>
<sequence length="134" mass="14816">MQLFTINFCAIFTLLISIVNGIKEGPYCLGVNKCTLYMSWSAGSPGLKSGTMAMPRDITLFDKDCKTIDPKMTQAEAKRPIDIKSSLPETITLTGQNAIFEMPLFTYGKNQDGGENCGQGEYKGDYNWLCQFAC</sequence>
<dbReference type="Proteomes" id="UP000001798">
    <property type="component" value="Chromosome 15"/>
</dbReference>
<evidence type="ECO:0000256" key="1">
    <source>
        <dbReference type="SAM" id="SignalP"/>
    </source>
</evidence>
<dbReference type="KEGG" id="bfu:BCIN_15g04850"/>
<dbReference type="RefSeq" id="XP_024553478.1">
    <property type="nucleotide sequence ID" value="XM_024697662.1"/>
</dbReference>
<proteinExistence type="predicted"/>
<evidence type="ECO:0000313" key="2">
    <source>
        <dbReference type="EMBL" id="ATZ57989.1"/>
    </source>
</evidence>
<reference evidence="2 3" key="3">
    <citation type="journal article" date="2017" name="Mol. Plant Pathol.">
        <title>A gapless genome sequence of the fungus Botrytis cinerea.</title>
        <authorList>
            <person name="Van Kan J.A."/>
            <person name="Stassen J.H."/>
            <person name="Mosbach A."/>
            <person name="Van Der Lee T.A."/>
            <person name="Faino L."/>
            <person name="Farmer A.D."/>
            <person name="Papasotiriou D.G."/>
            <person name="Zhou S."/>
            <person name="Seidl M.F."/>
            <person name="Cottam E."/>
            <person name="Edel D."/>
            <person name="Hahn M."/>
            <person name="Schwartz D.C."/>
            <person name="Dietrich R.A."/>
            <person name="Widdison S."/>
            <person name="Scalliet G."/>
        </authorList>
    </citation>
    <scope>NUCLEOTIDE SEQUENCE [LARGE SCALE GENOMIC DNA]</scope>
    <source>
        <strain evidence="2 3">B05.10</strain>
    </source>
</reference>
<dbReference type="AlphaFoldDB" id="A0A384K595"/>
<protein>
    <submittedName>
        <fullName evidence="2">Uncharacterized protein</fullName>
    </submittedName>
</protein>
<dbReference type="VEuPathDB" id="FungiDB:Bcin15g04850"/>
<dbReference type="EMBL" id="CP009819">
    <property type="protein sequence ID" value="ATZ57989.1"/>
    <property type="molecule type" value="Genomic_DNA"/>
</dbReference>
<evidence type="ECO:0000313" key="3">
    <source>
        <dbReference type="Proteomes" id="UP000001798"/>
    </source>
</evidence>
<name>A0A384K595_BOTFB</name>
<feature type="signal peptide" evidence="1">
    <location>
        <begin position="1"/>
        <end position="21"/>
    </location>
</feature>
<reference evidence="2 3" key="1">
    <citation type="journal article" date="2011" name="PLoS Genet.">
        <title>Genomic analysis of the necrotrophic fungal pathogens Sclerotinia sclerotiorum and Botrytis cinerea.</title>
        <authorList>
            <person name="Amselem J."/>
            <person name="Cuomo C.A."/>
            <person name="van Kan J.A."/>
            <person name="Viaud M."/>
            <person name="Benito E.P."/>
            <person name="Couloux A."/>
            <person name="Coutinho P.M."/>
            <person name="de Vries R.P."/>
            <person name="Dyer P.S."/>
            <person name="Fillinger S."/>
            <person name="Fournier E."/>
            <person name="Gout L."/>
            <person name="Hahn M."/>
            <person name="Kohn L."/>
            <person name="Lapalu N."/>
            <person name="Plummer K.M."/>
            <person name="Pradier J.M."/>
            <person name="Quevillon E."/>
            <person name="Sharon A."/>
            <person name="Simon A."/>
            <person name="ten Have A."/>
            <person name="Tudzynski B."/>
            <person name="Tudzynski P."/>
            <person name="Wincker P."/>
            <person name="Andrew M."/>
            <person name="Anthouard V."/>
            <person name="Beever R.E."/>
            <person name="Beffa R."/>
            <person name="Benoit I."/>
            <person name="Bouzid O."/>
            <person name="Brault B."/>
            <person name="Chen Z."/>
            <person name="Choquer M."/>
            <person name="Collemare J."/>
            <person name="Cotton P."/>
            <person name="Danchin E.G."/>
            <person name="Da Silva C."/>
            <person name="Gautier A."/>
            <person name="Giraud C."/>
            <person name="Giraud T."/>
            <person name="Gonzalez C."/>
            <person name="Grossetete S."/>
            <person name="Guldener U."/>
            <person name="Henrissat B."/>
            <person name="Howlett B.J."/>
            <person name="Kodira C."/>
            <person name="Kretschmer M."/>
            <person name="Lappartient A."/>
            <person name="Leroch M."/>
            <person name="Levis C."/>
            <person name="Mauceli E."/>
            <person name="Neuveglise C."/>
            <person name="Oeser B."/>
            <person name="Pearson M."/>
            <person name="Poulain J."/>
            <person name="Poussereau N."/>
            <person name="Quesneville H."/>
            <person name="Rascle C."/>
            <person name="Schumacher J."/>
            <person name="Segurens B."/>
            <person name="Sexton A."/>
            <person name="Silva E."/>
            <person name="Sirven C."/>
            <person name="Soanes D.M."/>
            <person name="Talbot N.J."/>
            <person name="Templeton M."/>
            <person name="Yandava C."/>
            <person name="Yarden O."/>
            <person name="Zeng Q."/>
            <person name="Rollins J.A."/>
            <person name="Lebrun M.H."/>
            <person name="Dickman M."/>
        </authorList>
    </citation>
    <scope>NUCLEOTIDE SEQUENCE [LARGE SCALE GENOMIC DNA]</scope>
    <source>
        <strain evidence="2 3">B05.10</strain>
    </source>
</reference>
<keyword evidence="1" id="KW-0732">Signal</keyword>
<dbReference type="GeneID" id="36394955"/>
<keyword evidence="3" id="KW-1185">Reference proteome</keyword>
<reference evidence="2 3" key="2">
    <citation type="journal article" date="2012" name="Eukaryot. Cell">
        <title>Genome update of Botrytis cinerea strains B05.10 and T4.</title>
        <authorList>
            <person name="Staats M."/>
            <person name="van Kan J.A."/>
        </authorList>
    </citation>
    <scope>NUCLEOTIDE SEQUENCE [LARGE SCALE GENOMIC DNA]</scope>
    <source>
        <strain evidence="2 3">B05.10</strain>
    </source>
</reference>